<keyword evidence="2" id="KW-1185">Reference proteome</keyword>
<dbReference type="AlphaFoldDB" id="A0A453G782"/>
<evidence type="ECO:0000313" key="2">
    <source>
        <dbReference type="Proteomes" id="UP000015105"/>
    </source>
</evidence>
<sequence>FSAIFPRYANYDGTVDCCFRDKWADRRRPWIWAAGFRGGWARGAAPRCHLLNDSRCVNAFDAIVPFSLWT</sequence>
<evidence type="ECO:0000313" key="1">
    <source>
        <dbReference type="EnsemblPlants" id="AET3Gv20907900.8"/>
    </source>
</evidence>
<dbReference type="Gramene" id="AET3Gv20907900.8">
    <property type="protein sequence ID" value="AET3Gv20907900.8"/>
    <property type="gene ID" value="AET3Gv20907900"/>
</dbReference>
<reference evidence="1" key="5">
    <citation type="journal article" date="2021" name="G3 (Bethesda)">
        <title>Aegilops tauschii genome assembly Aet v5.0 features greater sequence contiguity and improved annotation.</title>
        <authorList>
            <person name="Wang L."/>
            <person name="Zhu T."/>
            <person name="Rodriguez J.C."/>
            <person name="Deal K.R."/>
            <person name="Dubcovsky J."/>
            <person name="McGuire P.E."/>
            <person name="Lux T."/>
            <person name="Spannagl M."/>
            <person name="Mayer K.F.X."/>
            <person name="Baldrich P."/>
            <person name="Meyers B.C."/>
            <person name="Huo N."/>
            <person name="Gu Y.Q."/>
            <person name="Zhou H."/>
            <person name="Devos K.M."/>
            <person name="Bennetzen J.L."/>
            <person name="Unver T."/>
            <person name="Budak H."/>
            <person name="Gulick P.J."/>
            <person name="Galiba G."/>
            <person name="Kalapos B."/>
            <person name="Nelson D.R."/>
            <person name="Li P."/>
            <person name="You F.M."/>
            <person name="Luo M.C."/>
            <person name="Dvorak J."/>
        </authorList>
    </citation>
    <scope>NUCLEOTIDE SEQUENCE [LARGE SCALE GENOMIC DNA]</scope>
    <source>
        <strain evidence="1">cv. AL8/78</strain>
    </source>
</reference>
<organism evidence="1 2">
    <name type="scientific">Aegilops tauschii subsp. strangulata</name>
    <name type="common">Goatgrass</name>
    <dbReference type="NCBI Taxonomy" id="200361"/>
    <lineage>
        <taxon>Eukaryota</taxon>
        <taxon>Viridiplantae</taxon>
        <taxon>Streptophyta</taxon>
        <taxon>Embryophyta</taxon>
        <taxon>Tracheophyta</taxon>
        <taxon>Spermatophyta</taxon>
        <taxon>Magnoliopsida</taxon>
        <taxon>Liliopsida</taxon>
        <taxon>Poales</taxon>
        <taxon>Poaceae</taxon>
        <taxon>BOP clade</taxon>
        <taxon>Pooideae</taxon>
        <taxon>Triticodae</taxon>
        <taxon>Triticeae</taxon>
        <taxon>Triticinae</taxon>
        <taxon>Aegilops</taxon>
    </lineage>
</organism>
<dbReference type="Proteomes" id="UP000015105">
    <property type="component" value="Chromosome 3D"/>
</dbReference>
<reference evidence="1" key="3">
    <citation type="journal article" date="2017" name="Nature">
        <title>Genome sequence of the progenitor of the wheat D genome Aegilops tauschii.</title>
        <authorList>
            <person name="Luo M.C."/>
            <person name="Gu Y.Q."/>
            <person name="Puiu D."/>
            <person name="Wang H."/>
            <person name="Twardziok S.O."/>
            <person name="Deal K.R."/>
            <person name="Huo N."/>
            <person name="Zhu T."/>
            <person name="Wang L."/>
            <person name="Wang Y."/>
            <person name="McGuire P.E."/>
            <person name="Liu S."/>
            <person name="Long H."/>
            <person name="Ramasamy R.K."/>
            <person name="Rodriguez J.C."/>
            <person name="Van S.L."/>
            <person name="Yuan L."/>
            <person name="Wang Z."/>
            <person name="Xia Z."/>
            <person name="Xiao L."/>
            <person name="Anderson O.D."/>
            <person name="Ouyang S."/>
            <person name="Liang Y."/>
            <person name="Zimin A.V."/>
            <person name="Pertea G."/>
            <person name="Qi P."/>
            <person name="Bennetzen J.L."/>
            <person name="Dai X."/>
            <person name="Dawson M.W."/>
            <person name="Muller H.G."/>
            <person name="Kugler K."/>
            <person name="Rivarola-Duarte L."/>
            <person name="Spannagl M."/>
            <person name="Mayer K.F.X."/>
            <person name="Lu F.H."/>
            <person name="Bevan M.W."/>
            <person name="Leroy P."/>
            <person name="Li P."/>
            <person name="You F.M."/>
            <person name="Sun Q."/>
            <person name="Liu Z."/>
            <person name="Lyons E."/>
            <person name="Wicker T."/>
            <person name="Salzberg S.L."/>
            <person name="Devos K.M."/>
            <person name="Dvorak J."/>
        </authorList>
    </citation>
    <scope>NUCLEOTIDE SEQUENCE [LARGE SCALE GENOMIC DNA]</scope>
    <source>
        <strain evidence="1">cv. AL8/78</strain>
    </source>
</reference>
<protein>
    <submittedName>
        <fullName evidence="1">Uncharacterized protein</fullName>
    </submittedName>
</protein>
<reference evidence="2" key="1">
    <citation type="journal article" date="2014" name="Science">
        <title>Ancient hybridizations among the ancestral genomes of bread wheat.</title>
        <authorList>
            <consortium name="International Wheat Genome Sequencing Consortium,"/>
            <person name="Marcussen T."/>
            <person name="Sandve S.R."/>
            <person name="Heier L."/>
            <person name="Spannagl M."/>
            <person name="Pfeifer M."/>
            <person name="Jakobsen K.S."/>
            <person name="Wulff B.B."/>
            <person name="Steuernagel B."/>
            <person name="Mayer K.F."/>
            <person name="Olsen O.A."/>
        </authorList>
    </citation>
    <scope>NUCLEOTIDE SEQUENCE [LARGE SCALE GENOMIC DNA]</scope>
    <source>
        <strain evidence="2">cv. AL8/78</strain>
    </source>
</reference>
<reference evidence="2" key="2">
    <citation type="journal article" date="2017" name="Nat. Plants">
        <title>The Aegilops tauschii genome reveals multiple impacts of transposons.</title>
        <authorList>
            <person name="Zhao G."/>
            <person name="Zou C."/>
            <person name="Li K."/>
            <person name="Wang K."/>
            <person name="Li T."/>
            <person name="Gao L."/>
            <person name="Zhang X."/>
            <person name="Wang H."/>
            <person name="Yang Z."/>
            <person name="Liu X."/>
            <person name="Jiang W."/>
            <person name="Mao L."/>
            <person name="Kong X."/>
            <person name="Jiao Y."/>
            <person name="Jia J."/>
        </authorList>
    </citation>
    <scope>NUCLEOTIDE SEQUENCE [LARGE SCALE GENOMIC DNA]</scope>
    <source>
        <strain evidence="2">cv. AL8/78</strain>
    </source>
</reference>
<accession>A0A453G782</accession>
<name>A0A453G782_AEGTS</name>
<reference evidence="1" key="4">
    <citation type="submission" date="2019-03" db="UniProtKB">
        <authorList>
            <consortium name="EnsemblPlants"/>
        </authorList>
    </citation>
    <scope>IDENTIFICATION</scope>
</reference>
<proteinExistence type="predicted"/>
<dbReference type="EnsemblPlants" id="AET3Gv20907900.8">
    <property type="protein sequence ID" value="AET3Gv20907900.8"/>
    <property type="gene ID" value="AET3Gv20907900"/>
</dbReference>